<dbReference type="PROSITE" id="PS50887">
    <property type="entry name" value="GGDEF"/>
    <property type="match status" value="1"/>
</dbReference>
<feature type="transmembrane region" description="Helical" evidence="7">
    <location>
        <begin position="121"/>
        <end position="142"/>
    </location>
</feature>
<dbReference type="InterPro" id="IPR043128">
    <property type="entry name" value="Rev_trsase/Diguanyl_cyclase"/>
</dbReference>
<dbReference type="SUPFAM" id="SSF47188">
    <property type="entry name" value="Hemerythrin-like"/>
    <property type="match status" value="1"/>
</dbReference>
<keyword evidence="3" id="KW-0479">Metal-binding</keyword>
<dbReference type="AlphaFoldDB" id="Q21R75"/>
<gene>
    <name evidence="9" type="ordered locus">Rfer_4030</name>
</gene>
<dbReference type="eggNOG" id="COG2703">
    <property type="taxonomic scope" value="Bacteria"/>
</dbReference>
<dbReference type="GO" id="GO:0043709">
    <property type="term" value="P:cell adhesion involved in single-species biofilm formation"/>
    <property type="evidence" value="ECO:0007669"/>
    <property type="project" value="TreeGrafter"/>
</dbReference>
<dbReference type="Pfam" id="PF00990">
    <property type="entry name" value="GGDEF"/>
    <property type="match status" value="1"/>
</dbReference>
<feature type="domain" description="GGDEF" evidence="8">
    <location>
        <begin position="217"/>
        <end position="353"/>
    </location>
</feature>
<dbReference type="InterPro" id="IPR050469">
    <property type="entry name" value="Diguanylate_Cyclase"/>
</dbReference>
<keyword evidence="10" id="KW-1185">Reference proteome</keyword>
<dbReference type="CDD" id="cd01949">
    <property type="entry name" value="GGDEF"/>
    <property type="match status" value="1"/>
</dbReference>
<dbReference type="InterPro" id="IPR007894">
    <property type="entry name" value="MASE2"/>
</dbReference>
<dbReference type="Proteomes" id="UP000008332">
    <property type="component" value="Chromosome"/>
</dbReference>
<keyword evidence="4" id="KW-0408">Iron</keyword>
<dbReference type="EC" id="2.7.7.65" evidence="2"/>
<dbReference type="InterPro" id="IPR012827">
    <property type="entry name" value="Hemerythrin_metal-bd"/>
</dbReference>
<evidence type="ECO:0000259" key="8">
    <source>
        <dbReference type="PROSITE" id="PS50887"/>
    </source>
</evidence>
<name>Q21R75_ALBFT</name>
<proteinExistence type="inferred from homology"/>
<dbReference type="Gene3D" id="3.30.70.270">
    <property type="match status" value="1"/>
</dbReference>
<dbReference type="PANTHER" id="PTHR45138:SF9">
    <property type="entry name" value="DIGUANYLATE CYCLASE DGCM-RELATED"/>
    <property type="match status" value="1"/>
</dbReference>
<keyword evidence="6" id="KW-0175">Coiled coil</keyword>
<dbReference type="Pfam" id="PF05230">
    <property type="entry name" value="MASE2"/>
    <property type="match status" value="1"/>
</dbReference>
<dbReference type="NCBIfam" id="TIGR00254">
    <property type="entry name" value="GGDEF"/>
    <property type="match status" value="1"/>
</dbReference>
<dbReference type="NCBIfam" id="TIGR02481">
    <property type="entry name" value="hemeryth_dom"/>
    <property type="match status" value="1"/>
</dbReference>
<feature type="transmembrane region" description="Helical" evidence="7">
    <location>
        <begin position="56"/>
        <end position="80"/>
    </location>
</feature>
<evidence type="ECO:0000313" key="9">
    <source>
        <dbReference type="EMBL" id="ABD71728.1"/>
    </source>
</evidence>
<feature type="transmembrane region" description="Helical" evidence="7">
    <location>
        <begin position="92"/>
        <end position="109"/>
    </location>
</feature>
<dbReference type="CDD" id="cd12107">
    <property type="entry name" value="Hemerythrin"/>
    <property type="match status" value="1"/>
</dbReference>
<evidence type="ECO:0000313" key="10">
    <source>
        <dbReference type="Proteomes" id="UP000008332"/>
    </source>
</evidence>
<keyword evidence="7" id="KW-1133">Transmembrane helix</keyword>
<keyword evidence="7" id="KW-0812">Transmembrane</keyword>
<dbReference type="HOGENOM" id="CLU_000445_11_1_4"/>
<protein>
    <recommendedName>
        <fullName evidence="2">diguanylate cyclase</fullName>
        <ecNumber evidence="2">2.7.7.65</ecNumber>
    </recommendedName>
</protein>
<keyword evidence="7" id="KW-0472">Membrane</keyword>
<dbReference type="InterPro" id="IPR012312">
    <property type="entry name" value="Hemerythrin-like"/>
</dbReference>
<dbReference type="InterPro" id="IPR035938">
    <property type="entry name" value="Hemerythrin-like_sf"/>
</dbReference>
<dbReference type="SMART" id="SM00267">
    <property type="entry name" value="GGDEF"/>
    <property type="match status" value="1"/>
</dbReference>
<dbReference type="InterPro" id="IPR029787">
    <property type="entry name" value="Nucleotide_cyclase"/>
</dbReference>
<dbReference type="GO" id="GO:1902201">
    <property type="term" value="P:negative regulation of bacterial-type flagellum-dependent cell motility"/>
    <property type="evidence" value="ECO:0007669"/>
    <property type="project" value="TreeGrafter"/>
</dbReference>
<evidence type="ECO:0000256" key="6">
    <source>
        <dbReference type="SAM" id="Coils"/>
    </source>
</evidence>
<dbReference type="CDD" id="cd22249">
    <property type="entry name" value="UDM1_RNF168_RNF169-like"/>
    <property type="match status" value="1"/>
</dbReference>
<dbReference type="eggNOG" id="COG3706">
    <property type="taxonomic scope" value="Bacteria"/>
</dbReference>
<dbReference type="PANTHER" id="PTHR45138">
    <property type="entry name" value="REGULATORY COMPONENTS OF SENSORY TRANSDUCTION SYSTEM"/>
    <property type="match status" value="1"/>
</dbReference>
<dbReference type="Gene3D" id="1.20.120.50">
    <property type="entry name" value="Hemerythrin-like"/>
    <property type="match status" value="1"/>
</dbReference>
<dbReference type="GO" id="GO:0005886">
    <property type="term" value="C:plasma membrane"/>
    <property type="evidence" value="ECO:0007669"/>
    <property type="project" value="TreeGrafter"/>
</dbReference>
<dbReference type="STRING" id="338969.Rfer_4030"/>
<dbReference type="SUPFAM" id="SSF55073">
    <property type="entry name" value="Nucleotide cyclase"/>
    <property type="match status" value="1"/>
</dbReference>
<dbReference type="EMBL" id="CP000267">
    <property type="protein sequence ID" value="ABD71728.1"/>
    <property type="molecule type" value="Genomic_DNA"/>
</dbReference>
<dbReference type="InterPro" id="IPR000160">
    <property type="entry name" value="GGDEF_dom"/>
</dbReference>
<evidence type="ECO:0000256" key="5">
    <source>
        <dbReference type="ARBA" id="ARBA00034247"/>
    </source>
</evidence>
<sequence length="498" mass="55078">MFVASGMHIFAKNYGVAAWALLALLFLLYPHVQYWRAARAADSVKTELDNLLIDSFLLGLFMAALEFPLWLSFAAIMATLTNNAANKGWPSVPKNVLAMLAGALIWVTVRGFKFSPDTGWPLTIFCMVGICGYVLVIGNVGFQRNLQLRRVREELRTREQELLKANQSLVVNLQEIEALQQQLREQASRDSLTALYNRRYLDTTLDRELASCKREGKPLSLIMIDVDDFKKYNDLHGHQAGDQCLIAVAKTLQASAKRASDLAARYGGEEFLLVLPGMDATAAQGLAEELRRSVEALKIPHEQSRGGSVTISIGLAVMTNDSHKDVAGLLRAADEALYHAKHGGRNQVRLATQTRRAARVAESVAVNLVQLVWHPAYESGQAELDAQHRALFGHVNNILAALLLERPVDEVAALIDTLIGDVAKHFEDEEKIILAAGFPGAAAHAAMHRELIAHAGYLVSRFKTRDLDRGEPFQFLAHDLVARHILGEDREFFPHLSA</sequence>
<evidence type="ECO:0000256" key="2">
    <source>
        <dbReference type="ARBA" id="ARBA00012528"/>
    </source>
</evidence>
<evidence type="ECO:0000256" key="1">
    <source>
        <dbReference type="ARBA" id="ARBA00010587"/>
    </source>
</evidence>
<evidence type="ECO:0000256" key="7">
    <source>
        <dbReference type="SAM" id="Phobius"/>
    </source>
</evidence>
<dbReference type="KEGG" id="rfr:Rfer_4030"/>
<dbReference type="GO" id="GO:0052621">
    <property type="term" value="F:diguanylate cyclase activity"/>
    <property type="evidence" value="ECO:0007669"/>
    <property type="project" value="UniProtKB-EC"/>
</dbReference>
<dbReference type="Pfam" id="PF01814">
    <property type="entry name" value="Hemerythrin"/>
    <property type="match status" value="1"/>
</dbReference>
<reference evidence="10" key="1">
    <citation type="submission" date="2006-02" db="EMBL/GenBank/DDBJ databases">
        <title>Complete sequence of chromosome of Rhodoferax ferrireducens DSM 15236.</title>
        <authorList>
            <person name="Copeland A."/>
            <person name="Lucas S."/>
            <person name="Lapidus A."/>
            <person name="Barry K."/>
            <person name="Detter J.C."/>
            <person name="Glavina del Rio T."/>
            <person name="Hammon N."/>
            <person name="Israni S."/>
            <person name="Pitluck S."/>
            <person name="Brettin T."/>
            <person name="Bruce D."/>
            <person name="Han C."/>
            <person name="Tapia R."/>
            <person name="Gilna P."/>
            <person name="Kiss H."/>
            <person name="Schmutz J."/>
            <person name="Larimer F."/>
            <person name="Land M."/>
            <person name="Kyrpides N."/>
            <person name="Ivanova N."/>
            <person name="Richardson P."/>
        </authorList>
    </citation>
    <scope>NUCLEOTIDE SEQUENCE [LARGE SCALE GENOMIC DNA]</scope>
    <source>
        <strain evidence="10">ATCC BAA-621 / DSM 15236 / T118</strain>
    </source>
</reference>
<organism evidence="9 10">
    <name type="scientific">Albidiferax ferrireducens (strain ATCC BAA-621 / DSM 15236 / T118)</name>
    <name type="common">Rhodoferax ferrireducens</name>
    <dbReference type="NCBI Taxonomy" id="338969"/>
    <lineage>
        <taxon>Bacteria</taxon>
        <taxon>Pseudomonadati</taxon>
        <taxon>Pseudomonadota</taxon>
        <taxon>Betaproteobacteria</taxon>
        <taxon>Burkholderiales</taxon>
        <taxon>Comamonadaceae</taxon>
        <taxon>Rhodoferax</taxon>
    </lineage>
</organism>
<evidence type="ECO:0000256" key="4">
    <source>
        <dbReference type="ARBA" id="ARBA00023004"/>
    </source>
</evidence>
<comment type="catalytic activity">
    <reaction evidence="5">
        <text>2 GTP = 3',3'-c-di-GMP + 2 diphosphate</text>
        <dbReference type="Rhea" id="RHEA:24898"/>
        <dbReference type="ChEBI" id="CHEBI:33019"/>
        <dbReference type="ChEBI" id="CHEBI:37565"/>
        <dbReference type="ChEBI" id="CHEBI:58805"/>
        <dbReference type="EC" id="2.7.7.65"/>
    </reaction>
</comment>
<evidence type="ECO:0000256" key="3">
    <source>
        <dbReference type="ARBA" id="ARBA00022723"/>
    </source>
</evidence>
<comment type="similarity">
    <text evidence="1">Belongs to the hemerythrin family.</text>
</comment>
<dbReference type="GO" id="GO:0046872">
    <property type="term" value="F:metal ion binding"/>
    <property type="evidence" value="ECO:0007669"/>
    <property type="project" value="UniProtKB-KW"/>
</dbReference>
<dbReference type="FunFam" id="3.30.70.270:FF:000001">
    <property type="entry name" value="Diguanylate cyclase domain protein"/>
    <property type="match status" value="1"/>
</dbReference>
<accession>Q21R75</accession>
<feature type="coiled-coil region" evidence="6">
    <location>
        <begin position="148"/>
        <end position="186"/>
    </location>
</feature>